<dbReference type="OrthoDB" id="9763467at2"/>
<dbReference type="STRING" id="656914.SAMN00017405_0328"/>
<evidence type="ECO:0000313" key="7">
    <source>
        <dbReference type="EMBL" id="SMB95095.1"/>
    </source>
</evidence>
<dbReference type="RefSeq" id="WP_084054136.1">
    <property type="nucleotide sequence ID" value="NZ_FWWT01000022.1"/>
</dbReference>
<evidence type="ECO:0000259" key="5">
    <source>
        <dbReference type="SMART" id="SM00853"/>
    </source>
</evidence>
<dbReference type="SMART" id="SM01340">
    <property type="entry name" value="DNA_mis_repair"/>
    <property type="match status" value="1"/>
</dbReference>
<dbReference type="InterPro" id="IPR014790">
    <property type="entry name" value="MutL_C"/>
</dbReference>
<dbReference type="InterPro" id="IPR014762">
    <property type="entry name" value="DNA_mismatch_repair_CS"/>
</dbReference>
<dbReference type="PROSITE" id="PS00058">
    <property type="entry name" value="DNA_MISMATCH_REPAIR_1"/>
    <property type="match status" value="1"/>
</dbReference>
<dbReference type="CDD" id="cd00782">
    <property type="entry name" value="MutL_Trans"/>
    <property type="match status" value="1"/>
</dbReference>
<dbReference type="InterPro" id="IPR042121">
    <property type="entry name" value="MutL_C_regsub"/>
</dbReference>
<dbReference type="SUPFAM" id="SSF54211">
    <property type="entry name" value="Ribosomal protein S5 domain 2-like"/>
    <property type="match status" value="1"/>
</dbReference>
<keyword evidence="8" id="KW-1185">Reference proteome</keyword>
<dbReference type="GO" id="GO:0006298">
    <property type="term" value="P:mismatch repair"/>
    <property type="evidence" value="ECO:0007669"/>
    <property type="project" value="UniProtKB-UniRule"/>
</dbReference>
<organism evidence="7 8">
    <name type="scientific">Desulfonispora thiosulfatigenes DSM 11270</name>
    <dbReference type="NCBI Taxonomy" id="656914"/>
    <lineage>
        <taxon>Bacteria</taxon>
        <taxon>Bacillati</taxon>
        <taxon>Bacillota</taxon>
        <taxon>Clostridia</taxon>
        <taxon>Eubacteriales</taxon>
        <taxon>Peptococcaceae</taxon>
        <taxon>Desulfonispora</taxon>
    </lineage>
</organism>
<evidence type="ECO:0000256" key="2">
    <source>
        <dbReference type="ARBA" id="ARBA00022763"/>
    </source>
</evidence>
<dbReference type="SMART" id="SM00853">
    <property type="entry name" value="MutL_C"/>
    <property type="match status" value="1"/>
</dbReference>
<dbReference type="Gene3D" id="3.30.1370.100">
    <property type="entry name" value="MutL, C-terminal domain, regulatory subdomain"/>
    <property type="match status" value="1"/>
</dbReference>
<keyword evidence="3 4" id="KW-0234">DNA repair</keyword>
<dbReference type="NCBIfam" id="TIGR00585">
    <property type="entry name" value="mutl"/>
    <property type="match status" value="1"/>
</dbReference>
<evidence type="ECO:0000256" key="4">
    <source>
        <dbReference type="HAMAP-Rule" id="MF_00149"/>
    </source>
</evidence>
<dbReference type="Proteomes" id="UP000192731">
    <property type="component" value="Unassembled WGS sequence"/>
</dbReference>
<dbReference type="InterPro" id="IPR013507">
    <property type="entry name" value="DNA_mismatch_S5_2-like"/>
</dbReference>
<dbReference type="GO" id="GO:0005524">
    <property type="term" value="F:ATP binding"/>
    <property type="evidence" value="ECO:0007669"/>
    <property type="project" value="InterPro"/>
</dbReference>
<dbReference type="InterPro" id="IPR042120">
    <property type="entry name" value="MutL_C_dimsub"/>
</dbReference>
<reference evidence="7 8" key="1">
    <citation type="submission" date="2017-04" db="EMBL/GenBank/DDBJ databases">
        <authorList>
            <person name="Afonso C.L."/>
            <person name="Miller P.J."/>
            <person name="Scott M.A."/>
            <person name="Spackman E."/>
            <person name="Goraichik I."/>
            <person name="Dimitrov K.M."/>
            <person name="Suarez D.L."/>
            <person name="Swayne D.E."/>
        </authorList>
    </citation>
    <scope>NUCLEOTIDE SEQUENCE [LARGE SCALE GENOMIC DNA]</scope>
    <source>
        <strain evidence="7 8">DSM 11270</strain>
    </source>
</reference>
<dbReference type="InterPro" id="IPR002099">
    <property type="entry name" value="MutL/Mlh/PMS"/>
</dbReference>
<dbReference type="Gene3D" id="3.30.230.10">
    <property type="match status" value="1"/>
</dbReference>
<dbReference type="InterPro" id="IPR036890">
    <property type="entry name" value="HATPase_C_sf"/>
</dbReference>
<dbReference type="InterPro" id="IPR014721">
    <property type="entry name" value="Ribsml_uS5_D2-typ_fold_subgr"/>
</dbReference>
<dbReference type="InterPro" id="IPR020667">
    <property type="entry name" value="DNA_mismatch_repair_MutL"/>
</dbReference>
<dbReference type="Pfam" id="PF01119">
    <property type="entry name" value="DNA_mis_repair"/>
    <property type="match status" value="1"/>
</dbReference>
<dbReference type="SUPFAM" id="SSF55874">
    <property type="entry name" value="ATPase domain of HSP90 chaperone/DNA topoisomerase II/histidine kinase"/>
    <property type="match status" value="1"/>
</dbReference>
<dbReference type="InterPro" id="IPR038973">
    <property type="entry name" value="MutL/Mlh/Pms-like"/>
</dbReference>
<dbReference type="HAMAP" id="MF_00149">
    <property type="entry name" value="DNA_mis_repair"/>
    <property type="match status" value="1"/>
</dbReference>
<evidence type="ECO:0000259" key="6">
    <source>
        <dbReference type="SMART" id="SM01340"/>
    </source>
</evidence>
<dbReference type="AlphaFoldDB" id="A0A1W1VNZ5"/>
<dbReference type="PANTHER" id="PTHR10073">
    <property type="entry name" value="DNA MISMATCH REPAIR PROTEIN MLH, PMS, MUTL"/>
    <property type="match status" value="1"/>
</dbReference>
<dbReference type="SUPFAM" id="SSF118116">
    <property type="entry name" value="DNA mismatch repair protein MutL"/>
    <property type="match status" value="1"/>
</dbReference>
<dbReference type="FunFam" id="3.30.565.10:FF:000003">
    <property type="entry name" value="DNA mismatch repair endonuclease MutL"/>
    <property type="match status" value="1"/>
</dbReference>
<accession>A0A1W1VNZ5</accession>
<evidence type="ECO:0000256" key="3">
    <source>
        <dbReference type="ARBA" id="ARBA00023204"/>
    </source>
</evidence>
<comment type="function">
    <text evidence="4">This protein is involved in the repair of mismatches in DNA. It is required for dam-dependent methyl-directed DNA mismatch repair. May act as a 'molecular matchmaker', a protein that promotes the formation of a stable complex between two or more DNA-binding proteins in an ATP-dependent manner without itself being part of a final effector complex.</text>
</comment>
<evidence type="ECO:0000256" key="1">
    <source>
        <dbReference type="ARBA" id="ARBA00006082"/>
    </source>
</evidence>
<dbReference type="Pfam" id="PF08676">
    <property type="entry name" value="MutL_C"/>
    <property type="match status" value="1"/>
</dbReference>
<feature type="domain" description="DNA mismatch repair protein S5" evidence="6">
    <location>
        <begin position="208"/>
        <end position="327"/>
    </location>
</feature>
<keyword evidence="2 4" id="KW-0227">DNA damage</keyword>
<feature type="domain" description="MutL C-terminal dimerisation" evidence="5">
    <location>
        <begin position="432"/>
        <end position="574"/>
    </location>
</feature>
<gene>
    <name evidence="4" type="primary">mutL</name>
    <name evidence="7" type="ORF">SAMN00017405_0328</name>
</gene>
<dbReference type="CDD" id="cd16926">
    <property type="entry name" value="HATPase_MutL-MLH-PMS-like"/>
    <property type="match status" value="1"/>
</dbReference>
<dbReference type="EMBL" id="FWWT01000022">
    <property type="protein sequence ID" value="SMB95095.1"/>
    <property type="molecule type" value="Genomic_DNA"/>
</dbReference>
<protein>
    <recommendedName>
        <fullName evidence="4">DNA mismatch repair protein MutL</fullName>
    </recommendedName>
</protein>
<dbReference type="Gene3D" id="3.30.565.10">
    <property type="entry name" value="Histidine kinase-like ATPase, C-terminal domain"/>
    <property type="match status" value="1"/>
</dbReference>
<dbReference type="InterPro" id="IPR037198">
    <property type="entry name" value="MutL_C_sf"/>
</dbReference>
<dbReference type="GO" id="GO:0030983">
    <property type="term" value="F:mismatched DNA binding"/>
    <property type="evidence" value="ECO:0007669"/>
    <property type="project" value="InterPro"/>
</dbReference>
<dbReference type="Gene3D" id="3.30.1540.20">
    <property type="entry name" value="MutL, C-terminal domain, dimerisation subdomain"/>
    <property type="match status" value="1"/>
</dbReference>
<evidence type="ECO:0000313" key="8">
    <source>
        <dbReference type="Proteomes" id="UP000192731"/>
    </source>
</evidence>
<dbReference type="InterPro" id="IPR020568">
    <property type="entry name" value="Ribosomal_Su5_D2-typ_SF"/>
</dbReference>
<dbReference type="PANTHER" id="PTHR10073:SF12">
    <property type="entry name" value="DNA MISMATCH REPAIR PROTEIN MLH1"/>
    <property type="match status" value="1"/>
</dbReference>
<name>A0A1W1VNZ5_DESTI</name>
<dbReference type="Pfam" id="PF13589">
    <property type="entry name" value="HATPase_c_3"/>
    <property type="match status" value="1"/>
</dbReference>
<dbReference type="GO" id="GO:0016887">
    <property type="term" value="F:ATP hydrolysis activity"/>
    <property type="evidence" value="ECO:0007669"/>
    <property type="project" value="InterPro"/>
</dbReference>
<sequence>MGKIKILDTFTSNKIAAGEVIERPSSVVKELIENSIDAKASFIQVEIKDGGTTLIKVTDNGSGMDKDDALIAFNRHATSKIYDSSDLDNISTFGFRGEALSSIAAVSQIILNTSTGDQVGTQIKIMGGELDNIKEVAFAQGTSIEIRNIFYNIPARRKFIKGLSYETGLITELITKYSLGHPHIRFKVINNKNIIYDTAGKNTTKSRLKEVFGEELGSKFIYSEDEVFAGSELKAWLAPKEFSKSTRNQQLFFINGRLIKSKELSKSLEDAYHTFLPKGRFPIALLDFTLPFNELDVNIHPTKLNVKIYNLDFLVSKLTSLIKDTLNKTNLIEFNDYIYQNLNDNYASEDNNFLSMEEENIPVKAIFKEPEINYYQDDFNLKDSLLDPINIKPEKDIAKPEEQFIHFREKDKQASFTENTEVKVKDIPNLKPLAQLNDTFILAQNQEGLFIIDQHTCHERILYERFMKEDAEKTILSESLLIPITLNLTAKQEGILIKNILTLNKLGFIVEHFGTRAFVIRALPLDLKIKNIEQFFLDLIDEIGEYSKNNYNVLREKVLIMASCKGAIKAKQKLNNEEILFLLSELAKVDNPHTCPHGRPIIHHISMKHLYKTFRRGEFNLES</sequence>
<proteinExistence type="inferred from homology"/>
<dbReference type="GO" id="GO:0140664">
    <property type="term" value="F:ATP-dependent DNA damage sensor activity"/>
    <property type="evidence" value="ECO:0007669"/>
    <property type="project" value="InterPro"/>
</dbReference>
<comment type="similarity">
    <text evidence="1 4">Belongs to the DNA mismatch repair MutL/HexB family.</text>
</comment>
<dbReference type="GO" id="GO:0032300">
    <property type="term" value="C:mismatch repair complex"/>
    <property type="evidence" value="ECO:0007669"/>
    <property type="project" value="InterPro"/>
</dbReference>